<evidence type="ECO:0000313" key="1">
    <source>
        <dbReference type="EMBL" id="COX92109.1"/>
    </source>
</evidence>
<evidence type="ECO:0000313" key="2">
    <source>
        <dbReference type="Proteomes" id="UP000039021"/>
    </source>
</evidence>
<reference evidence="2" key="1">
    <citation type="submission" date="2015-03" db="EMBL/GenBank/DDBJ databases">
        <authorList>
            <consortium name="Pathogen Informatics"/>
        </authorList>
    </citation>
    <scope>NUCLEOTIDE SEQUENCE [LARGE SCALE GENOMIC DNA]</scope>
    <source>
        <strain evidence="2">N09902308</strain>
    </source>
</reference>
<protein>
    <submittedName>
        <fullName evidence="1">Uncharacterized protein</fullName>
    </submittedName>
</protein>
<name>A0A916LAI6_MYCTX</name>
<dbReference type="EMBL" id="CSBK01000793">
    <property type="protein sequence ID" value="COX92109.1"/>
    <property type="molecule type" value="Genomic_DNA"/>
</dbReference>
<sequence length="37" mass="3971">MQQLRAHPAVLGHPTLQFGELSFGVAVVDPQFGVHEG</sequence>
<dbReference type="Proteomes" id="UP000039021">
    <property type="component" value="Unassembled WGS sequence"/>
</dbReference>
<accession>A0A916LAI6</accession>
<dbReference type="AlphaFoldDB" id="A0A916LAI6"/>
<comment type="caution">
    <text evidence="1">The sequence shown here is derived from an EMBL/GenBank/DDBJ whole genome shotgun (WGS) entry which is preliminary data.</text>
</comment>
<organism evidence="1 2">
    <name type="scientific">Mycobacterium tuberculosis</name>
    <dbReference type="NCBI Taxonomy" id="1773"/>
    <lineage>
        <taxon>Bacteria</taxon>
        <taxon>Bacillati</taxon>
        <taxon>Actinomycetota</taxon>
        <taxon>Actinomycetes</taxon>
        <taxon>Mycobacteriales</taxon>
        <taxon>Mycobacteriaceae</taxon>
        <taxon>Mycobacterium</taxon>
        <taxon>Mycobacterium tuberculosis complex</taxon>
    </lineage>
</organism>
<proteinExistence type="predicted"/>
<gene>
    <name evidence="1" type="ORF">ERS007739_01888</name>
</gene>